<feature type="domain" description="Mechanosensitive ion channel MscS C-terminal" evidence="11">
    <location>
        <begin position="430"/>
        <end position="513"/>
    </location>
</feature>
<comment type="similarity">
    <text evidence="2">Belongs to the MscS (TC 1.A.23) family.</text>
</comment>
<evidence type="ECO:0000256" key="3">
    <source>
        <dbReference type="ARBA" id="ARBA00022475"/>
    </source>
</evidence>
<evidence type="ECO:0000259" key="12">
    <source>
        <dbReference type="Pfam" id="PF21088"/>
    </source>
</evidence>
<feature type="compositionally biased region" description="Pro residues" evidence="7">
    <location>
        <begin position="536"/>
        <end position="545"/>
    </location>
</feature>
<evidence type="ECO:0000313" key="13">
    <source>
        <dbReference type="EMBL" id="MXP26409.1"/>
    </source>
</evidence>
<keyword evidence="5 8" id="KW-1133">Transmembrane helix</keyword>
<accession>A0A845AAN9</accession>
<dbReference type="AlphaFoldDB" id="A0A845AAN9"/>
<keyword evidence="3" id="KW-1003">Cell membrane</keyword>
<feature type="domain" description="Mechanosensitive ion channel transmembrane helices 2/3" evidence="12">
    <location>
        <begin position="315"/>
        <end position="353"/>
    </location>
</feature>
<keyword evidence="4 8" id="KW-0812">Transmembrane</keyword>
<dbReference type="Gene3D" id="3.30.70.100">
    <property type="match status" value="1"/>
</dbReference>
<dbReference type="Pfam" id="PF21082">
    <property type="entry name" value="MS_channel_3rd"/>
    <property type="match status" value="1"/>
</dbReference>
<feature type="region of interest" description="Disordered" evidence="7">
    <location>
        <begin position="526"/>
        <end position="545"/>
    </location>
</feature>
<feature type="transmembrane region" description="Helical" evidence="8">
    <location>
        <begin position="304"/>
        <end position="326"/>
    </location>
</feature>
<dbReference type="Proteomes" id="UP000460561">
    <property type="component" value="Unassembled WGS sequence"/>
</dbReference>
<dbReference type="SUPFAM" id="SSF50182">
    <property type="entry name" value="Sm-like ribonucleoproteins"/>
    <property type="match status" value="1"/>
</dbReference>
<keyword evidence="9" id="KW-0732">Signal</keyword>
<dbReference type="InterPro" id="IPR023408">
    <property type="entry name" value="MscS_beta-dom_sf"/>
</dbReference>
<feature type="compositionally biased region" description="Basic and acidic residues" evidence="7">
    <location>
        <begin position="526"/>
        <end position="535"/>
    </location>
</feature>
<evidence type="ECO:0000313" key="14">
    <source>
        <dbReference type="Proteomes" id="UP000460561"/>
    </source>
</evidence>
<evidence type="ECO:0000256" key="8">
    <source>
        <dbReference type="SAM" id="Phobius"/>
    </source>
</evidence>
<dbReference type="Gene3D" id="1.10.287.1260">
    <property type="match status" value="1"/>
</dbReference>
<evidence type="ECO:0000256" key="4">
    <source>
        <dbReference type="ARBA" id="ARBA00022692"/>
    </source>
</evidence>
<evidence type="ECO:0000256" key="2">
    <source>
        <dbReference type="ARBA" id="ARBA00008017"/>
    </source>
</evidence>
<evidence type="ECO:0000256" key="6">
    <source>
        <dbReference type="ARBA" id="ARBA00023136"/>
    </source>
</evidence>
<evidence type="ECO:0000256" key="7">
    <source>
        <dbReference type="SAM" id="MobiDB-lite"/>
    </source>
</evidence>
<feature type="transmembrane region" description="Helical" evidence="8">
    <location>
        <begin position="332"/>
        <end position="352"/>
    </location>
</feature>
<keyword evidence="14" id="KW-1185">Reference proteome</keyword>
<dbReference type="InterPro" id="IPR049142">
    <property type="entry name" value="MS_channel_1st"/>
</dbReference>
<keyword evidence="6 8" id="KW-0472">Membrane</keyword>
<feature type="transmembrane region" description="Helical" evidence="8">
    <location>
        <begin position="264"/>
        <end position="284"/>
    </location>
</feature>
<dbReference type="Pfam" id="PF00924">
    <property type="entry name" value="MS_channel_2nd"/>
    <property type="match status" value="1"/>
</dbReference>
<feature type="transmembrane region" description="Helical" evidence="8">
    <location>
        <begin position="233"/>
        <end position="252"/>
    </location>
</feature>
<proteinExistence type="inferred from homology"/>
<sequence>MGLMFIRLMLSILVLLALPAVAVAQSNPLAAATSSAEKSKPADLYGRGTPRTAVTELLGALAARDYDRAGYYMDLGQGADAKPPAKAADLGKRLQIELDNSGSLMPFAALSNDPNGQTDDGLALDLEKVGTLNKDNPILLKQTQGPEGPIWRISPETVAVLKKLDVPPEQEASLTKPVGTQFAGAPIKDWLVLLAGAFSSFLALWLISKAILFVMRAVMGNEKESAVYRFSRAGLPPLALFLAVVLFNLWANDIGVSIIARQTLMRYFGIIAMISLVWFGLRLVDAITGVTSAKMARSERRQAVSVISLMRRGAKIVLLALATIAILDTLGFDVTTGIAALGIGGIALALGAQKTVENLVGSVTMIADRPIQVGDFCRVGDILGTVEDIGIRSTRIRTLTRTIVTIPNGDLSALQIENYAARDRFLFNPVIGVEYGISAAKLREGVDIVERILNEHEKIDAEGARARFVAFGDSSLNIEVFSYITVGDYAESLVIQQELLLDIYRRLTMAGLGIAFPTRTIHMIQEKPADVEGDPKPPSPPREIK</sequence>
<name>A0A845AAN9_9SPHN</name>
<dbReference type="SUPFAM" id="SSF82689">
    <property type="entry name" value="Mechanosensitive channel protein MscS (YggB), C-terminal domain"/>
    <property type="match status" value="1"/>
</dbReference>
<dbReference type="PROSITE" id="PS01246">
    <property type="entry name" value="UPF0003"/>
    <property type="match status" value="1"/>
</dbReference>
<evidence type="ECO:0000256" key="9">
    <source>
        <dbReference type="SAM" id="SignalP"/>
    </source>
</evidence>
<dbReference type="InterPro" id="IPR006686">
    <property type="entry name" value="MscS_channel_CS"/>
</dbReference>
<feature type="chain" id="PRO_5032395546" evidence="9">
    <location>
        <begin position="23"/>
        <end position="545"/>
    </location>
</feature>
<dbReference type="Pfam" id="PF21088">
    <property type="entry name" value="MS_channel_1st"/>
    <property type="match status" value="1"/>
</dbReference>
<dbReference type="GO" id="GO:0008381">
    <property type="term" value="F:mechanosensitive monoatomic ion channel activity"/>
    <property type="evidence" value="ECO:0007669"/>
    <property type="project" value="UniProtKB-ARBA"/>
</dbReference>
<dbReference type="Gene3D" id="2.30.30.60">
    <property type="match status" value="1"/>
</dbReference>
<dbReference type="InterPro" id="IPR049278">
    <property type="entry name" value="MS_channel_C"/>
</dbReference>
<evidence type="ECO:0000259" key="10">
    <source>
        <dbReference type="Pfam" id="PF00924"/>
    </source>
</evidence>
<dbReference type="EMBL" id="WTYQ01000003">
    <property type="protein sequence ID" value="MXP26409.1"/>
    <property type="molecule type" value="Genomic_DNA"/>
</dbReference>
<dbReference type="InterPro" id="IPR011066">
    <property type="entry name" value="MscS_channel_C_sf"/>
</dbReference>
<dbReference type="InterPro" id="IPR011014">
    <property type="entry name" value="MscS_channel_TM-2"/>
</dbReference>
<dbReference type="PANTHER" id="PTHR30566">
    <property type="entry name" value="YNAI-RELATED MECHANOSENSITIVE ION CHANNEL"/>
    <property type="match status" value="1"/>
</dbReference>
<comment type="caution">
    <text evidence="13">The sequence shown here is derived from an EMBL/GenBank/DDBJ whole genome shotgun (WGS) entry which is preliminary data.</text>
</comment>
<organism evidence="13 14">
    <name type="scientific">Altericroceibacterium indicum</name>
    <dbReference type="NCBI Taxonomy" id="374177"/>
    <lineage>
        <taxon>Bacteria</taxon>
        <taxon>Pseudomonadati</taxon>
        <taxon>Pseudomonadota</taxon>
        <taxon>Alphaproteobacteria</taxon>
        <taxon>Sphingomonadales</taxon>
        <taxon>Erythrobacteraceae</taxon>
        <taxon>Altericroceibacterium</taxon>
    </lineage>
</organism>
<evidence type="ECO:0000256" key="5">
    <source>
        <dbReference type="ARBA" id="ARBA00022989"/>
    </source>
</evidence>
<dbReference type="InterPro" id="IPR006685">
    <property type="entry name" value="MscS_channel_2nd"/>
</dbReference>
<reference evidence="13 14" key="1">
    <citation type="submission" date="2019-12" db="EMBL/GenBank/DDBJ databases">
        <title>Genomic-based taxomic classification of the family Erythrobacteraceae.</title>
        <authorList>
            <person name="Xu L."/>
        </authorList>
    </citation>
    <scope>NUCLEOTIDE SEQUENCE [LARGE SCALE GENOMIC DNA]</scope>
    <source>
        <strain evidence="13 14">DSM 18604</strain>
    </source>
</reference>
<gene>
    <name evidence="13" type="ORF">GRI39_10205</name>
</gene>
<protein>
    <submittedName>
        <fullName evidence="13">Mechanosensitive ion channel</fullName>
    </submittedName>
</protein>
<evidence type="ECO:0000259" key="11">
    <source>
        <dbReference type="Pfam" id="PF21082"/>
    </source>
</evidence>
<dbReference type="PANTHER" id="PTHR30566:SF5">
    <property type="entry name" value="MECHANOSENSITIVE ION CHANNEL PROTEIN 1, MITOCHONDRIAL-RELATED"/>
    <property type="match status" value="1"/>
</dbReference>
<dbReference type="GO" id="GO:0005886">
    <property type="term" value="C:plasma membrane"/>
    <property type="evidence" value="ECO:0007669"/>
    <property type="project" value="UniProtKB-SubCell"/>
</dbReference>
<dbReference type="OrthoDB" id="9809206at2"/>
<feature type="transmembrane region" description="Helical" evidence="8">
    <location>
        <begin position="190"/>
        <end position="212"/>
    </location>
</feature>
<dbReference type="SUPFAM" id="SSF82861">
    <property type="entry name" value="Mechanosensitive channel protein MscS (YggB), transmembrane region"/>
    <property type="match status" value="1"/>
</dbReference>
<feature type="domain" description="Mechanosensitive ion channel MscS" evidence="10">
    <location>
        <begin position="355"/>
        <end position="420"/>
    </location>
</feature>
<feature type="signal peptide" evidence="9">
    <location>
        <begin position="1"/>
        <end position="22"/>
    </location>
</feature>
<dbReference type="InterPro" id="IPR010920">
    <property type="entry name" value="LSM_dom_sf"/>
</dbReference>
<evidence type="ECO:0000256" key="1">
    <source>
        <dbReference type="ARBA" id="ARBA00004651"/>
    </source>
</evidence>
<comment type="subcellular location">
    <subcellularLocation>
        <location evidence="1">Cell membrane</location>
        <topology evidence="1">Multi-pass membrane protein</topology>
    </subcellularLocation>
</comment>